<name>A0A251UT42_HELAN</name>
<evidence type="ECO:0000313" key="2">
    <source>
        <dbReference type="Proteomes" id="UP000215914"/>
    </source>
</evidence>
<dbReference type="EMBL" id="CM007894">
    <property type="protein sequence ID" value="OTG26026.1"/>
    <property type="molecule type" value="Genomic_DNA"/>
</dbReference>
<keyword evidence="2" id="KW-1185">Reference proteome</keyword>
<dbReference type="AlphaFoldDB" id="A0A251UT42"/>
<dbReference type="InParanoid" id="A0A251UT42"/>
<sequence>MILVLSVVDEHSGLRLPDETQTEVFITMRDMLHSYVKWHRQYAKLLDGDAPSFMKTLKKRKRNT</sequence>
<proteinExistence type="predicted"/>
<gene>
    <name evidence="1" type="ORF">HannXRQ_Chr05g0154111</name>
</gene>
<organism evidence="1 2">
    <name type="scientific">Helianthus annuus</name>
    <name type="common">Common sunflower</name>
    <dbReference type="NCBI Taxonomy" id="4232"/>
    <lineage>
        <taxon>Eukaryota</taxon>
        <taxon>Viridiplantae</taxon>
        <taxon>Streptophyta</taxon>
        <taxon>Embryophyta</taxon>
        <taxon>Tracheophyta</taxon>
        <taxon>Spermatophyta</taxon>
        <taxon>Magnoliopsida</taxon>
        <taxon>eudicotyledons</taxon>
        <taxon>Gunneridae</taxon>
        <taxon>Pentapetalae</taxon>
        <taxon>asterids</taxon>
        <taxon>campanulids</taxon>
        <taxon>Asterales</taxon>
        <taxon>Asteraceae</taxon>
        <taxon>Asteroideae</taxon>
        <taxon>Heliantheae alliance</taxon>
        <taxon>Heliantheae</taxon>
        <taxon>Helianthus</taxon>
    </lineage>
</organism>
<reference evidence="2" key="1">
    <citation type="journal article" date="2017" name="Nature">
        <title>The sunflower genome provides insights into oil metabolism, flowering and Asterid evolution.</title>
        <authorList>
            <person name="Badouin H."/>
            <person name="Gouzy J."/>
            <person name="Grassa C.J."/>
            <person name="Murat F."/>
            <person name="Staton S.E."/>
            <person name="Cottret L."/>
            <person name="Lelandais-Briere C."/>
            <person name="Owens G.L."/>
            <person name="Carrere S."/>
            <person name="Mayjonade B."/>
            <person name="Legrand L."/>
            <person name="Gill N."/>
            <person name="Kane N.C."/>
            <person name="Bowers J.E."/>
            <person name="Hubner S."/>
            <person name="Bellec A."/>
            <person name="Berard A."/>
            <person name="Berges H."/>
            <person name="Blanchet N."/>
            <person name="Boniface M.C."/>
            <person name="Brunel D."/>
            <person name="Catrice O."/>
            <person name="Chaidir N."/>
            <person name="Claudel C."/>
            <person name="Donnadieu C."/>
            <person name="Faraut T."/>
            <person name="Fievet G."/>
            <person name="Helmstetter N."/>
            <person name="King M."/>
            <person name="Knapp S.J."/>
            <person name="Lai Z."/>
            <person name="Le Paslier M.C."/>
            <person name="Lippi Y."/>
            <person name="Lorenzon L."/>
            <person name="Mandel J.R."/>
            <person name="Marage G."/>
            <person name="Marchand G."/>
            <person name="Marquand E."/>
            <person name="Bret-Mestries E."/>
            <person name="Morien E."/>
            <person name="Nambeesan S."/>
            <person name="Nguyen T."/>
            <person name="Pegot-Espagnet P."/>
            <person name="Pouilly N."/>
            <person name="Raftis F."/>
            <person name="Sallet E."/>
            <person name="Schiex T."/>
            <person name="Thomas J."/>
            <person name="Vandecasteele C."/>
            <person name="Vares D."/>
            <person name="Vear F."/>
            <person name="Vautrin S."/>
            <person name="Crespi M."/>
            <person name="Mangin B."/>
            <person name="Burke J.M."/>
            <person name="Salse J."/>
            <person name="Munos S."/>
            <person name="Vincourt P."/>
            <person name="Rieseberg L.H."/>
            <person name="Langlade N.B."/>
        </authorList>
    </citation>
    <scope>NUCLEOTIDE SEQUENCE [LARGE SCALE GENOMIC DNA]</scope>
    <source>
        <strain evidence="2">cv. SF193</strain>
    </source>
</reference>
<evidence type="ECO:0000313" key="1">
    <source>
        <dbReference type="EMBL" id="OTG26026.1"/>
    </source>
</evidence>
<protein>
    <submittedName>
        <fullName evidence="1">Uncharacterized protein</fullName>
    </submittedName>
</protein>
<dbReference type="Proteomes" id="UP000215914">
    <property type="component" value="Chromosome 5"/>
</dbReference>
<accession>A0A251UT42</accession>